<gene>
    <name evidence="1" type="ORF">HEP81_00210</name>
</gene>
<protein>
    <recommendedName>
        <fullName evidence="3">GNAT family N-acetyltransferase</fullName>
    </recommendedName>
</protein>
<dbReference type="InterPro" id="IPR016181">
    <property type="entry name" value="Acyl_CoA_acyltransferase"/>
</dbReference>
<reference evidence="1 2" key="1">
    <citation type="submission" date="2020-04" db="EMBL/GenBank/DDBJ databases">
        <title>Characterization and engineering of Streptomyces griseofuscus DSM40191 as a potential heterologous host for expression of BGCs.</title>
        <authorList>
            <person name="Gren T."/>
            <person name="Whitford C.M."/>
            <person name="Mohite O.S."/>
            <person name="Joergensen T.S."/>
            <person name="Nielsen J.B."/>
            <person name="Lee S.Y."/>
            <person name="Weber T."/>
        </authorList>
    </citation>
    <scope>NUCLEOTIDE SEQUENCE [LARGE SCALE GENOMIC DNA]</scope>
    <source>
        <strain evidence="1 2">DSM 40191</strain>
    </source>
</reference>
<evidence type="ECO:0008006" key="3">
    <source>
        <dbReference type="Google" id="ProtNLM"/>
    </source>
</evidence>
<proteinExistence type="predicted"/>
<organism evidence="1 2">
    <name type="scientific">Streptomyces griseofuscus</name>
    <dbReference type="NCBI Taxonomy" id="146922"/>
    <lineage>
        <taxon>Bacteria</taxon>
        <taxon>Bacillati</taxon>
        <taxon>Actinomycetota</taxon>
        <taxon>Actinomycetes</taxon>
        <taxon>Kitasatosporales</taxon>
        <taxon>Streptomycetaceae</taxon>
        <taxon>Streptomyces</taxon>
    </lineage>
</organism>
<evidence type="ECO:0000313" key="2">
    <source>
        <dbReference type="Proteomes" id="UP000516422"/>
    </source>
</evidence>
<dbReference type="KEGG" id="sgf:HEP81_00210"/>
<dbReference type="AlphaFoldDB" id="A0A7H1PR67"/>
<dbReference type="RefSeq" id="WP_037663792.1">
    <property type="nucleotide sequence ID" value="NZ_CP051006.1"/>
</dbReference>
<sequence length="372" mass="40977">MTETRHLTSIGDIARDTWDSLVPASCFYQSHGWLAGQERPDFAAATYTVVSSDGRLLAATPSYDFPAKNAPPLPPVAADRAVLRVGTRTGYHNEFLLAGAEAERRAALTELVEGLADHAARLGRDALLFDFLTTDSLRSLAALFPVRAQLRSAEAVIHNEEGTFESYRRLLGHNVRKRDYEVRKFEQAGLSLATAPLSECVDELAPLIGQTMDRYDASLDLAEIRAFLKVQAEHLDGLSTVFRVVDEEGGLVGGHVAFAWREMLYARVAGFDYTRTRGAYEYFNAVYYGPLRHMERRRLDTLHLGLSAVEAKVRRGARLHPVWAAVLPLPLVRGAGLTRDTAADQALADSLRAEAGGGMDEAEWELGRITPL</sequence>
<name>A0A7H1PR67_9ACTN</name>
<dbReference type="EMBL" id="CP051006">
    <property type="protein sequence ID" value="QNT90547.1"/>
    <property type="molecule type" value="Genomic_DNA"/>
</dbReference>
<evidence type="ECO:0000313" key="1">
    <source>
        <dbReference type="EMBL" id="QNT90547.1"/>
    </source>
</evidence>
<dbReference type="SUPFAM" id="SSF55729">
    <property type="entry name" value="Acyl-CoA N-acyltransferases (Nat)"/>
    <property type="match status" value="1"/>
</dbReference>
<dbReference type="Proteomes" id="UP000516422">
    <property type="component" value="Chromosome"/>
</dbReference>
<dbReference type="GeneID" id="91459876"/>
<accession>A0A7H1PR67</accession>